<keyword evidence="8" id="KW-0012">Acyltransferase</keyword>
<dbReference type="GO" id="GO:0009820">
    <property type="term" value="P:alkaloid metabolic process"/>
    <property type="evidence" value="ECO:0007669"/>
    <property type="project" value="UniProtKB-KW"/>
</dbReference>
<keyword evidence="5" id="KW-0963">Cytoplasm</keyword>
<evidence type="ECO:0000256" key="8">
    <source>
        <dbReference type="ARBA" id="ARBA00023315"/>
    </source>
</evidence>
<comment type="subunit">
    <text evidence="4">Monomer.</text>
</comment>
<comment type="caution">
    <text evidence="9">The sequence shown here is derived from an EMBL/GenBank/DDBJ whole genome shotgun (WGS) entry which is preliminary data.</text>
</comment>
<evidence type="ECO:0000256" key="5">
    <source>
        <dbReference type="ARBA" id="ARBA00022490"/>
    </source>
</evidence>
<protein>
    <submittedName>
        <fullName evidence="9">Uncharacterized protein</fullName>
    </submittedName>
</protein>
<dbReference type="Pfam" id="PF02458">
    <property type="entry name" value="Transferase"/>
    <property type="match status" value="1"/>
</dbReference>
<gene>
    <name evidence="9" type="ORF">ACH5RR_001283</name>
</gene>
<dbReference type="Proteomes" id="UP001630127">
    <property type="component" value="Unassembled WGS sequence"/>
</dbReference>
<comment type="subcellular location">
    <subcellularLocation>
        <location evidence="1">Cytoplasm</location>
    </subcellularLocation>
</comment>
<dbReference type="AlphaFoldDB" id="A0ABD3B2Y0"/>
<sequence>METLVQFQVFSETIIKPSSPTPISFRYHKLSSIDQSIQNVYGSMAFFYQKSHASDDWPPNEIISQVLQIALSKTLTYYYPMAGRLLNNLFVDCNDTGAQFIEARIQCPMSEILKQYSHSQLKEQIFPRSLFSCVPEGGSLLIVQLNYFGCGSIAVGVCTAHKVADASTISTFMNDWAAMARRESSDFPSPHFNGASLFPPVLNDPKLVQYNPPNSETIVTKRFLFHASKIEELKAMAADSGLNNLTRYEVVTALIYSCAICATMMNTGSFRPSILANAVNIRSLTISPLPQKYVGNFVRFFPVCVTLDDEVGLKILVHKLRDGKIKFHNEFNEIGGMSGGEVAMVKGNEGNNFDVYYCSSLCTFPFYDVDFGWGRPSLVCLAARGEVMNTFILMDMEDGIGIDAHVMLKQVDMCVFERNELLRSFAYSDPISRM</sequence>
<evidence type="ECO:0000256" key="6">
    <source>
        <dbReference type="ARBA" id="ARBA00022589"/>
    </source>
</evidence>
<evidence type="ECO:0000256" key="2">
    <source>
        <dbReference type="ARBA" id="ARBA00004913"/>
    </source>
</evidence>
<evidence type="ECO:0000256" key="4">
    <source>
        <dbReference type="ARBA" id="ARBA00011245"/>
    </source>
</evidence>
<name>A0ABD3B2Y0_9GENT</name>
<dbReference type="InterPro" id="IPR023213">
    <property type="entry name" value="CAT-like_dom_sf"/>
</dbReference>
<proteinExistence type="inferred from homology"/>
<evidence type="ECO:0000256" key="1">
    <source>
        <dbReference type="ARBA" id="ARBA00004496"/>
    </source>
</evidence>
<keyword evidence="10" id="KW-1185">Reference proteome</keyword>
<dbReference type="GO" id="GO:0016746">
    <property type="term" value="F:acyltransferase activity"/>
    <property type="evidence" value="ECO:0007669"/>
    <property type="project" value="UniProtKB-KW"/>
</dbReference>
<dbReference type="PANTHER" id="PTHR31623:SF88">
    <property type="entry name" value="ACYLSUGAR ACYLTRANSFERASE 3-LIKE"/>
    <property type="match status" value="1"/>
</dbReference>
<evidence type="ECO:0000256" key="3">
    <source>
        <dbReference type="ARBA" id="ARBA00009861"/>
    </source>
</evidence>
<accession>A0ABD3B2Y0</accession>
<comment type="similarity">
    <text evidence="3">Belongs to the plant acyltransferase family.</text>
</comment>
<keyword evidence="6" id="KW-0017">Alkaloid metabolism</keyword>
<comment type="pathway">
    <text evidence="2">Alkaloid biosynthesis.</text>
</comment>
<dbReference type="GO" id="GO:0005737">
    <property type="term" value="C:cytoplasm"/>
    <property type="evidence" value="ECO:0007669"/>
    <property type="project" value="UniProtKB-SubCell"/>
</dbReference>
<dbReference type="PANTHER" id="PTHR31623">
    <property type="entry name" value="F21J9.9"/>
    <property type="match status" value="1"/>
</dbReference>
<dbReference type="Gene3D" id="3.30.559.10">
    <property type="entry name" value="Chloramphenicol acetyltransferase-like domain"/>
    <property type="match status" value="2"/>
</dbReference>
<organism evidence="9 10">
    <name type="scientific">Cinchona calisaya</name>
    <dbReference type="NCBI Taxonomy" id="153742"/>
    <lineage>
        <taxon>Eukaryota</taxon>
        <taxon>Viridiplantae</taxon>
        <taxon>Streptophyta</taxon>
        <taxon>Embryophyta</taxon>
        <taxon>Tracheophyta</taxon>
        <taxon>Spermatophyta</taxon>
        <taxon>Magnoliopsida</taxon>
        <taxon>eudicotyledons</taxon>
        <taxon>Gunneridae</taxon>
        <taxon>Pentapetalae</taxon>
        <taxon>asterids</taxon>
        <taxon>lamiids</taxon>
        <taxon>Gentianales</taxon>
        <taxon>Rubiaceae</taxon>
        <taxon>Cinchonoideae</taxon>
        <taxon>Cinchoneae</taxon>
        <taxon>Cinchona</taxon>
    </lineage>
</organism>
<reference evidence="9 10" key="1">
    <citation type="submission" date="2024-11" db="EMBL/GenBank/DDBJ databases">
        <title>A near-complete genome assembly of Cinchona calisaya.</title>
        <authorList>
            <person name="Lian D.C."/>
            <person name="Zhao X.W."/>
            <person name="Wei L."/>
        </authorList>
    </citation>
    <scope>NUCLEOTIDE SEQUENCE [LARGE SCALE GENOMIC DNA]</scope>
    <source>
        <tissue evidence="9">Nenye</tissue>
    </source>
</reference>
<evidence type="ECO:0000313" key="10">
    <source>
        <dbReference type="Proteomes" id="UP001630127"/>
    </source>
</evidence>
<evidence type="ECO:0000313" key="9">
    <source>
        <dbReference type="EMBL" id="KAL3537917.1"/>
    </source>
</evidence>
<keyword evidence="7" id="KW-0808">Transferase</keyword>
<dbReference type="EMBL" id="JBJUIK010000001">
    <property type="protein sequence ID" value="KAL3537917.1"/>
    <property type="molecule type" value="Genomic_DNA"/>
</dbReference>
<evidence type="ECO:0000256" key="7">
    <source>
        <dbReference type="ARBA" id="ARBA00022679"/>
    </source>
</evidence>